<dbReference type="EMBL" id="LR590484">
    <property type="protein sequence ID" value="VTR38474.1"/>
    <property type="molecule type" value="Genomic_DNA"/>
</dbReference>
<proteinExistence type="predicted"/>
<protein>
    <recommendedName>
        <fullName evidence="1">DUF4369 domain-containing protein</fullName>
    </recommendedName>
</protein>
<evidence type="ECO:0000259" key="1">
    <source>
        <dbReference type="Pfam" id="PF14289"/>
    </source>
</evidence>
<dbReference type="KEGG" id="stha:NCTC11429_02037"/>
<gene>
    <name evidence="2" type="ORF">NCTC11429_02037</name>
</gene>
<feature type="domain" description="DUF4369" evidence="1">
    <location>
        <begin position="49"/>
        <end position="133"/>
    </location>
</feature>
<dbReference type="Proteomes" id="UP000308196">
    <property type="component" value="Chromosome"/>
</dbReference>
<dbReference type="Pfam" id="PF14289">
    <property type="entry name" value="DUF4369"/>
    <property type="match status" value="1"/>
</dbReference>
<evidence type="ECO:0000313" key="2">
    <source>
        <dbReference type="EMBL" id="VTR38474.1"/>
    </source>
</evidence>
<dbReference type="PROSITE" id="PS51257">
    <property type="entry name" value="PROKAR_LIPOPROTEIN"/>
    <property type="match status" value="1"/>
</dbReference>
<evidence type="ECO:0000313" key="3">
    <source>
        <dbReference type="Proteomes" id="UP000308196"/>
    </source>
</evidence>
<organism evidence="2 3">
    <name type="scientific">Sphingobacterium thalpophilum</name>
    <dbReference type="NCBI Taxonomy" id="259"/>
    <lineage>
        <taxon>Bacteria</taxon>
        <taxon>Pseudomonadati</taxon>
        <taxon>Bacteroidota</taxon>
        <taxon>Sphingobacteriia</taxon>
        <taxon>Sphingobacteriales</taxon>
        <taxon>Sphingobacteriaceae</taxon>
        <taxon>Sphingobacterium</taxon>
    </lineage>
</organism>
<dbReference type="InterPro" id="IPR025380">
    <property type="entry name" value="DUF4369"/>
</dbReference>
<dbReference type="RefSeq" id="WP_028071902.1">
    <property type="nucleotide sequence ID" value="NZ_LR590484.1"/>
</dbReference>
<dbReference type="AlphaFoldDB" id="A0A4U9V6B6"/>
<dbReference type="SUPFAM" id="SSF52833">
    <property type="entry name" value="Thioredoxin-like"/>
    <property type="match status" value="1"/>
</dbReference>
<dbReference type="STRING" id="1123265.GCA_000686625_00905"/>
<dbReference type="Gene3D" id="3.40.30.10">
    <property type="entry name" value="Glutaredoxin"/>
    <property type="match status" value="1"/>
</dbReference>
<sequence length="411" mass="47112">MFASSKTEPTGTTKFVRYFYLLFIVLGTIGCTQQTDSDGAEDLLKTFSYKIIGQTTAADGSPVMLLNADNSQQQFTKAEVVNGQFVLEGELSMAGFYAVRIDDERPYTLFLETNKTYNLKENNGLFTLTTTSGDAMDFVRFTEKYQQREKEEKLNTDKRISKIGALKAQLPEMAARKDGSYEKTVDELDRLSGIKPYNLRNLYVHFILDSAHRRSLLLPYFFKYVTVDQDNFKKLDAALQAFDATLQQHPYYKFAREKVDRVKNFYENMPVFPSIMPMNVQRDSLRLMEFSKASMLIAAFWKASNKYSVADMTQLHKKEAQLRALGVEVIYFSLDNDMDTWTKASASLGLGPHNYYLNANDRAAMEQDFGVDRTPGYLWIDPQTRRILSLAGEDPALPQFINKVREFLNKH</sequence>
<accession>A0A4U9V6B6</accession>
<name>A0A4U9V6B6_9SPHI</name>
<reference evidence="2 3" key="1">
    <citation type="submission" date="2019-05" db="EMBL/GenBank/DDBJ databases">
        <authorList>
            <consortium name="Pathogen Informatics"/>
        </authorList>
    </citation>
    <scope>NUCLEOTIDE SEQUENCE [LARGE SCALE GENOMIC DNA]</scope>
    <source>
        <strain evidence="2 3">NCTC11429</strain>
    </source>
</reference>
<dbReference type="GeneID" id="78462770"/>
<dbReference type="InterPro" id="IPR036249">
    <property type="entry name" value="Thioredoxin-like_sf"/>
</dbReference>